<evidence type="ECO:0000313" key="2">
    <source>
        <dbReference type="EMBL" id="KXZ52685.1"/>
    </source>
</evidence>
<comment type="caution">
    <text evidence="2">The sequence shown here is derived from an EMBL/GenBank/DDBJ whole genome shotgun (WGS) entry which is preliminary data.</text>
</comment>
<proteinExistence type="predicted"/>
<dbReference type="AlphaFoldDB" id="A0A150GS63"/>
<dbReference type="EMBL" id="LSYV01000010">
    <property type="protein sequence ID" value="KXZ52685.1"/>
    <property type="molecule type" value="Genomic_DNA"/>
</dbReference>
<protein>
    <submittedName>
        <fullName evidence="2">Uncharacterized protein</fullName>
    </submittedName>
</protein>
<feature type="region of interest" description="Disordered" evidence="1">
    <location>
        <begin position="232"/>
        <end position="311"/>
    </location>
</feature>
<evidence type="ECO:0000256" key="1">
    <source>
        <dbReference type="SAM" id="MobiDB-lite"/>
    </source>
</evidence>
<keyword evidence="3" id="KW-1185">Reference proteome</keyword>
<gene>
    <name evidence="2" type="ORF">GPECTOR_9g731</name>
</gene>
<sequence length="311" mass="32783">MLACQLTYRLSKRDSLTALREGWKLYEHKFDTIAMAALLRRVRVAQIRSSDYDVAAAQQLLDDMVPRLRAVSLRFGRLRDITAYLHALAKLRSPLPKPAPSKTNGAAAAEGAGDATAAAAQDSAATDDAIDAAGASTAIGTPLAQPTDLLLDLAAFATRDRTSMLQCRPRDLATLLWALRQLLPAEAYDDAKLQVVLDRVALAGLQRLQNFSPLDLRMTALGFATFGPRGLPPAPAATGSKGGAAASATSTGSGGTEASPASWPVTPGKKARSPGEPTAAAADVTPPEERRRSRNARILQAGVHPAKQTCN</sequence>
<name>A0A150GS63_GONPE</name>
<feature type="compositionally biased region" description="Low complexity" evidence="1">
    <location>
        <begin position="236"/>
        <end position="262"/>
    </location>
</feature>
<dbReference type="OrthoDB" id="543357at2759"/>
<reference evidence="3" key="1">
    <citation type="journal article" date="2016" name="Nat. Commun.">
        <title>The Gonium pectorale genome demonstrates co-option of cell cycle regulation during the evolution of multicellularity.</title>
        <authorList>
            <person name="Hanschen E.R."/>
            <person name="Marriage T.N."/>
            <person name="Ferris P.J."/>
            <person name="Hamaji T."/>
            <person name="Toyoda A."/>
            <person name="Fujiyama A."/>
            <person name="Neme R."/>
            <person name="Noguchi H."/>
            <person name="Minakuchi Y."/>
            <person name="Suzuki M."/>
            <person name="Kawai-Toyooka H."/>
            <person name="Smith D.R."/>
            <person name="Sparks H."/>
            <person name="Anderson J."/>
            <person name="Bakaric R."/>
            <person name="Luria V."/>
            <person name="Karger A."/>
            <person name="Kirschner M.W."/>
            <person name="Durand P.M."/>
            <person name="Michod R.E."/>
            <person name="Nozaki H."/>
            <person name="Olson B.J."/>
        </authorList>
    </citation>
    <scope>NUCLEOTIDE SEQUENCE [LARGE SCALE GENOMIC DNA]</scope>
    <source>
        <strain evidence="3">NIES-2863</strain>
    </source>
</reference>
<evidence type="ECO:0000313" key="3">
    <source>
        <dbReference type="Proteomes" id="UP000075714"/>
    </source>
</evidence>
<accession>A0A150GS63</accession>
<dbReference type="Proteomes" id="UP000075714">
    <property type="component" value="Unassembled WGS sequence"/>
</dbReference>
<organism evidence="2 3">
    <name type="scientific">Gonium pectorale</name>
    <name type="common">Green alga</name>
    <dbReference type="NCBI Taxonomy" id="33097"/>
    <lineage>
        <taxon>Eukaryota</taxon>
        <taxon>Viridiplantae</taxon>
        <taxon>Chlorophyta</taxon>
        <taxon>core chlorophytes</taxon>
        <taxon>Chlorophyceae</taxon>
        <taxon>CS clade</taxon>
        <taxon>Chlamydomonadales</taxon>
        <taxon>Volvocaceae</taxon>
        <taxon>Gonium</taxon>
    </lineage>
</organism>